<gene>
    <name evidence="1" type="ORF">LX99_04512</name>
</gene>
<evidence type="ECO:0000313" key="2">
    <source>
        <dbReference type="Proteomes" id="UP000245678"/>
    </source>
</evidence>
<dbReference type="AlphaFoldDB" id="A0A316H019"/>
<evidence type="ECO:0000313" key="1">
    <source>
        <dbReference type="EMBL" id="PWK71488.1"/>
    </source>
</evidence>
<sequence>MPVGERQRLITKILSVVLDEPAQVDVKFNWFINQHQIEHFKSSFQIIDKIYIDLKGNNLVKKVQSLQSDAYFGGRYNFLFEFDEIQHFSSARLKSLNNYPPTLKVNYSIADWKNWCVTYSSKADTYRFNKTTKDFDFKGGRTCQRAYLDCFRDILPQHNGLNPTLRIADFEVKGIFTFDSNSVNKVKKLIEKKMIFL</sequence>
<name>A0A316H019_9SPHI</name>
<keyword evidence="2" id="KW-1185">Reference proteome</keyword>
<proteinExistence type="predicted"/>
<dbReference type="RefSeq" id="WP_109609843.1">
    <property type="nucleotide sequence ID" value="NZ_QGHA01000013.1"/>
</dbReference>
<dbReference type="EMBL" id="QGHA01000013">
    <property type="protein sequence ID" value="PWK71488.1"/>
    <property type="molecule type" value="Genomic_DNA"/>
</dbReference>
<organism evidence="1 2">
    <name type="scientific">Mucilaginibacter oryzae</name>
    <dbReference type="NCBI Taxonomy" id="468058"/>
    <lineage>
        <taxon>Bacteria</taxon>
        <taxon>Pseudomonadati</taxon>
        <taxon>Bacteroidota</taxon>
        <taxon>Sphingobacteriia</taxon>
        <taxon>Sphingobacteriales</taxon>
        <taxon>Sphingobacteriaceae</taxon>
        <taxon>Mucilaginibacter</taxon>
    </lineage>
</organism>
<reference evidence="1 2" key="1">
    <citation type="submission" date="2018-05" db="EMBL/GenBank/DDBJ databases">
        <title>Genomic Encyclopedia of Archaeal and Bacterial Type Strains, Phase II (KMG-II): from individual species to whole genera.</title>
        <authorList>
            <person name="Goeker M."/>
        </authorList>
    </citation>
    <scope>NUCLEOTIDE SEQUENCE [LARGE SCALE GENOMIC DNA]</scope>
    <source>
        <strain evidence="1 2">DSM 19975</strain>
    </source>
</reference>
<protein>
    <submittedName>
        <fullName evidence="1">Uncharacterized protein</fullName>
    </submittedName>
</protein>
<dbReference type="Proteomes" id="UP000245678">
    <property type="component" value="Unassembled WGS sequence"/>
</dbReference>
<comment type="caution">
    <text evidence="1">The sequence shown here is derived from an EMBL/GenBank/DDBJ whole genome shotgun (WGS) entry which is preliminary data.</text>
</comment>
<accession>A0A316H019</accession>